<name>W4L8J5_9BACT</name>
<keyword evidence="2" id="KW-1185">Reference proteome</keyword>
<evidence type="ECO:0000313" key="1">
    <source>
        <dbReference type="EMBL" id="ETW94398.1"/>
    </source>
</evidence>
<protein>
    <recommendedName>
        <fullName evidence="3">Beta-lactamase-related domain-containing protein</fullName>
    </recommendedName>
</protein>
<reference evidence="1 2" key="1">
    <citation type="journal article" date="2014" name="Nature">
        <title>An environmental bacterial taxon with a large and distinct metabolic repertoire.</title>
        <authorList>
            <person name="Wilson M.C."/>
            <person name="Mori T."/>
            <person name="Ruckert C."/>
            <person name="Uria A.R."/>
            <person name="Helf M.J."/>
            <person name="Takada K."/>
            <person name="Gernert C."/>
            <person name="Steffens U.A."/>
            <person name="Heycke N."/>
            <person name="Schmitt S."/>
            <person name="Rinke C."/>
            <person name="Helfrich E.J."/>
            <person name="Brachmann A.O."/>
            <person name="Gurgui C."/>
            <person name="Wakimoto T."/>
            <person name="Kracht M."/>
            <person name="Crusemann M."/>
            <person name="Hentschel U."/>
            <person name="Abe I."/>
            <person name="Matsunaga S."/>
            <person name="Kalinowski J."/>
            <person name="Takeyama H."/>
            <person name="Piel J."/>
        </authorList>
    </citation>
    <scope>NUCLEOTIDE SEQUENCE [LARGE SCALE GENOMIC DNA]</scope>
    <source>
        <strain evidence="2">TSY2</strain>
    </source>
</reference>
<organism evidence="1 2">
    <name type="scientific">Candidatus Entotheonella gemina</name>
    <dbReference type="NCBI Taxonomy" id="1429439"/>
    <lineage>
        <taxon>Bacteria</taxon>
        <taxon>Pseudomonadati</taxon>
        <taxon>Nitrospinota/Tectimicrobiota group</taxon>
        <taxon>Candidatus Tectimicrobiota</taxon>
        <taxon>Candidatus Entotheonellia</taxon>
        <taxon>Candidatus Entotheonellales</taxon>
        <taxon>Candidatus Entotheonellaceae</taxon>
        <taxon>Candidatus Entotheonella</taxon>
    </lineage>
</organism>
<dbReference type="HOGENOM" id="CLU_2092343_0_0_7"/>
<gene>
    <name evidence="1" type="ORF">ETSY2_49855</name>
</gene>
<comment type="caution">
    <text evidence="1">The sequence shown here is derived from an EMBL/GenBank/DDBJ whole genome shotgun (WGS) entry which is preliminary data.</text>
</comment>
<sequence length="116" mass="12108">MGDWTLIAGGGGWHLSARELAAFLANITYNDDVLSPIARAQMDELALGWRPLDQTTGQFGQYRAHAGSIGGGGGRVRTAIVKFSIQCEAALVANSAIAGFSAPVGLVTQAFEAAWT</sequence>
<accession>W4L8J5</accession>
<dbReference type="InterPro" id="IPR012338">
    <property type="entry name" value="Beta-lactam/transpept-like"/>
</dbReference>
<proteinExistence type="predicted"/>
<dbReference type="Proteomes" id="UP000019140">
    <property type="component" value="Unassembled WGS sequence"/>
</dbReference>
<dbReference type="EMBL" id="AZHX01002475">
    <property type="protein sequence ID" value="ETW94398.1"/>
    <property type="molecule type" value="Genomic_DNA"/>
</dbReference>
<evidence type="ECO:0008006" key="3">
    <source>
        <dbReference type="Google" id="ProtNLM"/>
    </source>
</evidence>
<dbReference type="SUPFAM" id="SSF56601">
    <property type="entry name" value="beta-lactamase/transpeptidase-like"/>
    <property type="match status" value="1"/>
</dbReference>
<dbReference type="AlphaFoldDB" id="W4L8J5"/>
<evidence type="ECO:0000313" key="2">
    <source>
        <dbReference type="Proteomes" id="UP000019140"/>
    </source>
</evidence>